<evidence type="ECO:0000256" key="1">
    <source>
        <dbReference type="ARBA" id="ARBA00005568"/>
    </source>
</evidence>
<dbReference type="InterPro" id="IPR015813">
    <property type="entry name" value="Pyrv/PenolPyrv_kinase-like_dom"/>
</dbReference>
<reference evidence="5 6" key="1">
    <citation type="submission" date="2019-03" db="EMBL/GenBank/DDBJ databases">
        <title>Genomics of glacier-inhabiting Cryobacterium strains.</title>
        <authorList>
            <person name="Liu Q."/>
            <person name="Xin Y.-H."/>
        </authorList>
    </citation>
    <scope>NUCLEOTIDE SEQUENCE [LARGE SCALE GENOMIC DNA]</scope>
    <source>
        <strain evidence="5 6">Sr59</strain>
    </source>
</reference>
<keyword evidence="6" id="KW-1185">Reference proteome</keyword>
<dbReference type="EMBL" id="SOHM01000042">
    <property type="protein sequence ID" value="TFD84016.1"/>
    <property type="molecule type" value="Genomic_DNA"/>
</dbReference>
<dbReference type="RefSeq" id="WP_134642557.1">
    <property type="nucleotide sequence ID" value="NZ_SOHM01000042.1"/>
</dbReference>
<dbReference type="Gene3D" id="3.20.20.60">
    <property type="entry name" value="Phosphoenolpyruvate-binding domains"/>
    <property type="match status" value="1"/>
</dbReference>
<dbReference type="InterPro" id="IPR005000">
    <property type="entry name" value="Aldolase/citrate-lyase_domain"/>
</dbReference>
<comment type="similarity">
    <text evidence="1">Belongs to the HpcH/HpaI aldolase family.</text>
</comment>
<proteinExistence type="inferred from homology"/>
<dbReference type="OrthoDB" id="3353438at2"/>
<keyword evidence="3" id="KW-0456">Lyase</keyword>
<comment type="caution">
    <text evidence="5">The sequence shown here is derived from an EMBL/GenBank/DDBJ whole genome shotgun (WGS) entry which is preliminary data.</text>
</comment>
<sequence length="255" mass="27569">MKTIWEQGGTGIGLWCILRDPIVLEMAGKAGFDYITVDMQHGFTNWATVEGVVRMLRGTPVTTLVRVSANREEFITRALDLGADGVIVPLVETAEQAKRAADACRYPAKADGLLGGNRSFGPLYADLDGAQDSDETNAKVLCVVQIETATALDNLDDIVNTPGIDAIYVGPFDLALSVGLGGRTYRDSDVMRDHIQRVIDVGNAAGIVVGMHCDGPEMAAYWHDHGARMLTTGHDTTTVFSAYKNLEKEARSLIR</sequence>
<evidence type="ECO:0000313" key="6">
    <source>
        <dbReference type="Proteomes" id="UP000298468"/>
    </source>
</evidence>
<dbReference type="PANTHER" id="PTHR30502">
    <property type="entry name" value="2-KETO-3-DEOXY-L-RHAMNONATE ALDOLASE"/>
    <property type="match status" value="1"/>
</dbReference>
<evidence type="ECO:0000256" key="3">
    <source>
        <dbReference type="ARBA" id="ARBA00023239"/>
    </source>
</evidence>
<gene>
    <name evidence="5" type="ORF">E3T61_19780</name>
</gene>
<name>A0A4R9BGL0_9MICO</name>
<dbReference type="GO" id="GO:0005737">
    <property type="term" value="C:cytoplasm"/>
    <property type="evidence" value="ECO:0007669"/>
    <property type="project" value="TreeGrafter"/>
</dbReference>
<feature type="domain" description="HpcH/HpaI aldolase/citrate lyase" evidence="4">
    <location>
        <begin position="12"/>
        <end position="240"/>
    </location>
</feature>
<organism evidence="5 6">
    <name type="scientific">Cryobacterium lactosi</name>
    <dbReference type="NCBI Taxonomy" id="1259202"/>
    <lineage>
        <taxon>Bacteria</taxon>
        <taxon>Bacillati</taxon>
        <taxon>Actinomycetota</taxon>
        <taxon>Actinomycetes</taxon>
        <taxon>Micrococcales</taxon>
        <taxon>Microbacteriaceae</taxon>
        <taxon>Cryobacterium</taxon>
    </lineage>
</organism>
<dbReference type="GO" id="GO:0016832">
    <property type="term" value="F:aldehyde-lyase activity"/>
    <property type="evidence" value="ECO:0007669"/>
    <property type="project" value="TreeGrafter"/>
</dbReference>
<dbReference type="SUPFAM" id="SSF51621">
    <property type="entry name" value="Phosphoenolpyruvate/pyruvate domain"/>
    <property type="match status" value="1"/>
</dbReference>
<dbReference type="InterPro" id="IPR050251">
    <property type="entry name" value="HpcH-HpaI_aldolase"/>
</dbReference>
<dbReference type="GO" id="GO:0046872">
    <property type="term" value="F:metal ion binding"/>
    <property type="evidence" value="ECO:0007669"/>
    <property type="project" value="UniProtKB-KW"/>
</dbReference>
<dbReference type="Proteomes" id="UP000298468">
    <property type="component" value="Unassembled WGS sequence"/>
</dbReference>
<evidence type="ECO:0000256" key="2">
    <source>
        <dbReference type="ARBA" id="ARBA00022723"/>
    </source>
</evidence>
<keyword evidence="2" id="KW-0479">Metal-binding</keyword>
<accession>A0A4R9BGL0</accession>
<evidence type="ECO:0000313" key="5">
    <source>
        <dbReference type="EMBL" id="TFD84016.1"/>
    </source>
</evidence>
<dbReference type="Pfam" id="PF03328">
    <property type="entry name" value="HpcH_HpaI"/>
    <property type="match status" value="1"/>
</dbReference>
<evidence type="ECO:0000259" key="4">
    <source>
        <dbReference type="Pfam" id="PF03328"/>
    </source>
</evidence>
<protein>
    <submittedName>
        <fullName evidence="5">Aldolase</fullName>
    </submittedName>
</protein>
<dbReference type="PANTHER" id="PTHR30502:SF0">
    <property type="entry name" value="PHOSPHOENOLPYRUVATE CARBOXYLASE FAMILY PROTEIN"/>
    <property type="match status" value="1"/>
</dbReference>
<dbReference type="AlphaFoldDB" id="A0A4R9BGL0"/>
<dbReference type="InterPro" id="IPR040442">
    <property type="entry name" value="Pyrv_kinase-like_dom_sf"/>
</dbReference>